<feature type="domain" description="Ubiquinol-cytochrome c chaperone" evidence="3">
    <location>
        <begin position="35"/>
        <end position="174"/>
    </location>
</feature>
<evidence type="ECO:0000259" key="3">
    <source>
        <dbReference type="Pfam" id="PF03981"/>
    </source>
</evidence>
<dbReference type="InterPro" id="IPR007129">
    <property type="entry name" value="Ubiqinol_cyt_c_chaperone_CPB3"/>
</dbReference>
<keyword evidence="5" id="KW-1185">Reference proteome</keyword>
<comment type="similarity">
    <text evidence="2">Belongs to the UPF0174 family.</text>
</comment>
<comment type="similarity">
    <text evidence="1">Belongs to the CBP3 family.</text>
</comment>
<proteinExistence type="inferred from homology"/>
<dbReference type="Pfam" id="PF03981">
    <property type="entry name" value="Ubiq_cyt_C_chap"/>
    <property type="match status" value="1"/>
</dbReference>
<dbReference type="RefSeq" id="WP_201074058.1">
    <property type="nucleotide sequence ID" value="NZ_CP067420.1"/>
</dbReference>
<sequence length="181" mass="19761">MLNRLFRRKRPEAEALGLYEAIVAQARRPEFYAGFGVPDTIDGRFEMIALHAFLVMRRLKGQGQAASAVSQELFDTLIADMDRSLREIGIGDLSVPKHIKNMAKGLYGRIVSYEKGLEDPGDAELHAALDRNLYGTVLEVPEAHLAAMAAYMRRETAALAGQPVDGLAAGRVQFGPPPVIG</sequence>
<dbReference type="EMBL" id="CP067420">
    <property type="protein sequence ID" value="QQP88737.1"/>
    <property type="molecule type" value="Genomic_DNA"/>
</dbReference>
<reference evidence="4" key="1">
    <citation type="submission" date="2021-02" db="EMBL/GenBank/DDBJ databases">
        <title>Skermanella TT6 skin isolate.</title>
        <authorList>
            <person name="Lee K."/>
            <person name="Ganzorig M."/>
        </authorList>
    </citation>
    <scope>NUCLEOTIDE SEQUENCE</scope>
    <source>
        <strain evidence="4">TT6</strain>
    </source>
</reference>
<dbReference type="InterPro" id="IPR014569">
    <property type="entry name" value="Ubq_cyt-c_CBP3-rel"/>
</dbReference>
<dbReference type="PANTHER" id="PTHR12184">
    <property type="entry name" value="UBIQUINOL-CYTOCHROME C REDUCTASE COMPLEX ASSEMBLY FACTOR 1 FAMILY MEMBER"/>
    <property type="match status" value="1"/>
</dbReference>
<gene>
    <name evidence="4" type="ORF">IGS68_22385</name>
</gene>
<organism evidence="4 5">
    <name type="scientific">Skermanella cutis</name>
    <dbReference type="NCBI Taxonomy" id="2775420"/>
    <lineage>
        <taxon>Bacteria</taxon>
        <taxon>Pseudomonadati</taxon>
        <taxon>Pseudomonadota</taxon>
        <taxon>Alphaproteobacteria</taxon>
        <taxon>Rhodospirillales</taxon>
        <taxon>Azospirillaceae</taxon>
        <taxon>Skermanella</taxon>
    </lineage>
</organism>
<accession>A0ABX7B3I5</accession>
<name>A0ABX7B3I5_9PROT</name>
<dbReference type="InterPro" id="IPR021150">
    <property type="entry name" value="Ubiq_cyt_c_chap"/>
</dbReference>
<dbReference type="PIRSF" id="PIRSF032079">
    <property type="entry name" value="UCP032079"/>
    <property type="match status" value="1"/>
</dbReference>
<evidence type="ECO:0000256" key="1">
    <source>
        <dbReference type="ARBA" id="ARBA00006407"/>
    </source>
</evidence>
<evidence type="ECO:0000313" key="5">
    <source>
        <dbReference type="Proteomes" id="UP000595197"/>
    </source>
</evidence>
<dbReference type="Proteomes" id="UP000595197">
    <property type="component" value="Chromosome"/>
</dbReference>
<evidence type="ECO:0000256" key="2">
    <source>
        <dbReference type="ARBA" id="ARBA00006436"/>
    </source>
</evidence>
<dbReference type="PANTHER" id="PTHR12184:SF1">
    <property type="entry name" value="UBIQUINOL-CYTOCHROME-C REDUCTASE COMPLEX ASSEMBLY FACTOR 1"/>
    <property type="match status" value="1"/>
</dbReference>
<evidence type="ECO:0000313" key="4">
    <source>
        <dbReference type="EMBL" id="QQP88737.1"/>
    </source>
</evidence>
<protein>
    <submittedName>
        <fullName evidence="4">Ubiquinol-cytochrome C chaperone</fullName>
    </submittedName>
</protein>